<sequence length="254" mass="28820">MVFFVPHQDDEYLTFGLAILRASQTHDVHVVLCTDGSLDDTRNQLGSGKRCYLPELGKGRRIHFGRHRYDISVQEFIGIRDGEFRTGCELLGVRPNNVHIAPNRAVDGSLSPDLASEIIRDYLSTLPEAVVCTEVPIDCPLYDPNAPGYSDVYHSDHHALGNGARILFESGKITELIYYADPYYLQLFKNAAPHIDFKALVPNQTELGVLRKAAKAYRRWRPSRRQFAVAWHSASPLFPQVTGDWNNYFYRAPR</sequence>
<dbReference type="PANTHER" id="PTHR12993">
    <property type="entry name" value="N-ACETYLGLUCOSAMINYL-PHOSPHATIDYLINOSITOL DE-N-ACETYLASE-RELATED"/>
    <property type="match status" value="1"/>
</dbReference>
<evidence type="ECO:0008006" key="3">
    <source>
        <dbReference type="Google" id="ProtNLM"/>
    </source>
</evidence>
<dbReference type="STRING" id="1531429.JI75_00195"/>
<dbReference type="InterPro" id="IPR003737">
    <property type="entry name" value="GlcNAc_PI_deacetylase-related"/>
</dbReference>
<dbReference type="HOGENOM" id="CLU_1179335_0_0_11"/>
<organism evidence="1 2">
    <name type="scientific">Berryella intestinalis</name>
    <dbReference type="NCBI Taxonomy" id="1531429"/>
    <lineage>
        <taxon>Bacteria</taxon>
        <taxon>Bacillati</taxon>
        <taxon>Actinomycetota</taxon>
        <taxon>Coriobacteriia</taxon>
        <taxon>Eggerthellales</taxon>
        <taxon>Eggerthellaceae</taxon>
        <taxon>Berryella</taxon>
    </lineage>
</organism>
<dbReference type="Pfam" id="PF02585">
    <property type="entry name" value="PIG-L"/>
    <property type="match status" value="1"/>
</dbReference>
<dbReference type="Gene3D" id="3.40.50.10320">
    <property type="entry name" value="LmbE-like"/>
    <property type="match status" value="1"/>
</dbReference>
<evidence type="ECO:0000313" key="2">
    <source>
        <dbReference type="Proteomes" id="UP000031121"/>
    </source>
</evidence>
<name>A0A0A8B1V5_9ACTN</name>
<evidence type="ECO:0000313" key="1">
    <source>
        <dbReference type="EMBL" id="AJC11359.1"/>
    </source>
</evidence>
<reference evidence="1 2" key="2">
    <citation type="journal article" date="2015" name="Genome Announc.">
        <title>Complete Genome Sequence of Coriobacteriaceae Strain 68-1-3, a Novel Mucus-Degrading Isolate from the Swine Intestinal Tract.</title>
        <authorList>
            <person name="Looft T."/>
            <person name="Bayles D.O."/>
            <person name="Alt D.P."/>
            <person name="Stanton T.B."/>
        </authorList>
    </citation>
    <scope>NUCLEOTIDE SEQUENCE [LARGE SCALE GENOMIC DNA]</scope>
    <source>
        <strain evidence="1 2">68-1-3</strain>
    </source>
</reference>
<dbReference type="GO" id="GO:0016137">
    <property type="term" value="P:glycoside metabolic process"/>
    <property type="evidence" value="ECO:0007669"/>
    <property type="project" value="UniProtKB-ARBA"/>
</dbReference>
<dbReference type="EMBL" id="CP009302">
    <property type="protein sequence ID" value="AJC11359.1"/>
    <property type="molecule type" value="Genomic_DNA"/>
</dbReference>
<protein>
    <recommendedName>
        <fullName evidence="3">GlcNAc-PI de-N-acetylase</fullName>
    </recommendedName>
</protein>
<dbReference type="SUPFAM" id="SSF102588">
    <property type="entry name" value="LmbE-like"/>
    <property type="match status" value="1"/>
</dbReference>
<accession>A0A0A8B1V5</accession>
<gene>
    <name evidence="1" type="ORF">JI75_00195</name>
</gene>
<dbReference type="InterPro" id="IPR024078">
    <property type="entry name" value="LmbE-like_dom_sf"/>
</dbReference>
<dbReference type="KEGG" id="cbac:JI75_00195"/>
<reference evidence="2" key="1">
    <citation type="submission" date="2014-08" db="EMBL/GenBank/DDBJ databases">
        <title>Coriobacteriaceae sp. complete genome.</title>
        <authorList>
            <person name="Looft T."/>
            <person name="Bayles D.O."/>
            <person name="Stanton T.B."/>
        </authorList>
    </citation>
    <scope>NUCLEOTIDE SEQUENCE [LARGE SCALE GENOMIC DNA]</scope>
    <source>
        <strain evidence="2">68-1-3</strain>
    </source>
</reference>
<dbReference type="PANTHER" id="PTHR12993:SF11">
    <property type="entry name" value="N-ACETYLGLUCOSAMINYL-PHOSPHATIDYLINOSITOL DE-N-ACETYLASE"/>
    <property type="match status" value="1"/>
</dbReference>
<dbReference type="AlphaFoldDB" id="A0A0A8B1V5"/>
<dbReference type="Proteomes" id="UP000031121">
    <property type="component" value="Chromosome"/>
</dbReference>
<dbReference type="GO" id="GO:0000225">
    <property type="term" value="F:N-acetylglucosaminylphosphatidylinositol deacetylase activity"/>
    <property type="evidence" value="ECO:0007669"/>
    <property type="project" value="TreeGrafter"/>
</dbReference>
<keyword evidence="2" id="KW-1185">Reference proteome</keyword>
<proteinExistence type="predicted"/>